<dbReference type="AlphaFoldDB" id="A0A0V1G3L8"/>
<reference evidence="2 3" key="1">
    <citation type="submission" date="2015-01" db="EMBL/GenBank/DDBJ databases">
        <title>Evolution of Trichinella species and genotypes.</title>
        <authorList>
            <person name="Korhonen P.K."/>
            <person name="Edoardo P."/>
            <person name="Giuseppe L.R."/>
            <person name="Gasser R.B."/>
        </authorList>
    </citation>
    <scope>NUCLEOTIDE SEQUENCE [LARGE SCALE GENOMIC DNA]</scope>
    <source>
        <strain evidence="2">ISS470</strain>
    </source>
</reference>
<organism evidence="2 3">
    <name type="scientific">Trichinella pseudospiralis</name>
    <name type="common">Parasitic roundworm</name>
    <dbReference type="NCBI Taxonomy" id="6337"/>
    <lineage>
        <taxon>Eukaryota</taxon>
        <taxon>Metazoa</taxon>
        <taxon>Ecdysozoa</taxon>
        <taxon>Nematoda</taxon>
        <taxon>Enoplea</taxon>
        <taxon>Dorylaimia</taxon>
        <taxon>Trichinellida</taxon>
        <taxon>Trichinellidae</taxon>
        <taxon>Trichinella</taxon>
    </lineage>
</organism>
<evidence type="ECO:0000313" key="2">
    <source>
        <dbReference type="EMBL" id="KRY92797.1"/>
    </source>
</evidence>
<name>A0A0V1G3L8_TRIPS</name>
<keyword evidence="3" id="KW-1185">Reference proteome</keyword>
<evidence type="ECO:0000256" key="1">
    <source>
        <dbReference type="SAM" id="MobiDB-lite"/>
    </source>
</evidence>
<evidence type="ECO:0000313" key="3">
    <source>
        <dbReference type="Proteomes" id="UP000054995"/>
    </source>
</evidence>
<comment type="caution">
    <text evidence="2">The sequence shown here is derived from an EMBL/GenBank/DDBJ whole genome shotgun (WGS) entry which is preliminary data.</text>
</comment>
<protein>
    <submittedName>
        <fullName evidence="2">Uncharacterized protein</fullName>
    </submittedName>
</protein>
<feature type="compositionally biased region" description="Basic and acidic residues" evidence="1">
    <location>
        <begin position="80"/>
        <end position="95"/>
    </location>
</feature>
<accession>A0A0V1G3L8</accession>
<proteinExistence type="predicted"/>
<sequence length="95" mass="10163">MSGSAQRSSPGTFVRASNGACYINLVFGNQKTECVGSIAKILSAQLEDQVHIPSVTAVSIDRTKMAFVASDHANVTPACPERKRDHQDHHQGTAI</sequence>
<feature type="region of interest" description="Disordered" evidence="1">
    <location>
        <begin position="76"/>
        <end position="95"/>
    </location>
</feature>
<dbReference type="EMBL" id="JYDT01000005">
    <property type="protein sequence ID" value="KRY92797.1"/>
    <property type="molecule type" value="Genomic_DNA"/>
</dbReference>
<dbReference type="Proteomes" id="UP000054995">
    <property type="component" value="Unassembled WGS sequence"/>
</dbReference>
<gene>
    <name evidence="2" type="ORF">T4D_9770</name>
</gene>